<name>A0AA36NZ85_ACINO</name>
<keyword evidence="1" id="KW-0472">Membrane</keyword>
<protein>
    <submittedName>
        <fullName evidence="2">Uncharacterized protein</fullName>
    </submittedName>
</protein>
<organism evidence="2 3">
    <name type="scientific">Acinetobacter nosocomialis 28F</name>
    <dbReference type="NCBI Taxonomy" id="1147131"/>
    <lineage>
        <taxon>Bacteria</taxon>
        <taxon>Pseudomonadati</taxon>
        <taxon>Pseudomonadota</taxon>
        <taxon>Gammaproteobacteria</taxon>
        <taxon>Moraxellales</taxon>
        <taxon>Moraxellaceae</taxon>
        <taxon>Acinetobacter</taxon>
        <taxon>Acinetobacter calcoaceticus/baumannii complex</taxon>
    </lineage>
</organism>
<accession>A0AA36NZ85</accession>
<sequence length="204" mass="23521">MTEDKKETNEKYSELKAVYKLAIDTRNFEIHQLINRNNFFMLFQGVLLAAVFSNQASKPFVEFVICFAGIFISWHQIGVAAGAKYWQEWWELKTSEIEDQLKSAIGADNFISLFDLDHEGNHKEQSNKVIAKINKHSGFIDSIINMLILRKYSVSRVPIRSGLVLMITWIVLFLNTIDWSVISTSIDLSQLIDGHFFEKTPSQR</sequence>
<dbReference type="RefSeq" id="WP_004888043.1">
    <property type="nucleotide sequence ID" value="NZ_CBSD020000076.1"/>
</dbReference>
<keyword evidence="1" id="KW-1133">Transmembrane helix</keyword>
<proteinExistence type="predicted"/>
<reference evidence="2 3" key="1">
    <citation type="submission" date="2013-06" db="EMBL/GenBank/DDBJ databases">
        <title>Comparative analysis of genomes of multi-drug Acinetobacter sp. from Colombian Hospitals.</title>
        <authorList>
            <person name="Barreto-Hernandez E."/>
            <person name="Gonzalez E.B."/>
            <person name="Cepeda L.A."/>
            <person name="Valenzuela E.M."/>
            <person name="Falquet L."/>
            <person name="Reguero M.T."/>
            <person name="Mantilla R."/>
        </authorList>
    </citation>
    <scope>NUCLEOTIDE SEQUENCE [LARGE SCALE GENOMIC DNA]</scope>
    <source>
        <strain evidence="2 3">28F</strain>
    </source>
</reference>
<dbReference type="AlphaFoldDB" id="A0AA36NZ85"/>
<comment type="caution">
    <text evidence="2">The sequence shown here is derived from an EMBL/GenBank/DDBJ whole genome shotgun (WGS) entry which is preliminary data.</text>
</comment>
<evidence type="ECO:0000256" key="1">
    <source>
        <dbReference type="SAM" id="Phobius"/>
    </source>
</evidence>
<dbReference type="InterPro" id="IPR056918">
    <property type="entry name" value="8xMP"/>
</dbReference>
<feature type="transmembrane region" description="Helical" evidence="1">
    <location>
        <begin position="157"/>
        <end position="177"/>
    </location>
</feature>
<evidence type="ECO:0000313" key="2">
    <source>
        <dbReference type="EMBL" id="CDG76052.1"/>
    </source>
</evidence>
<dbReference type="Pfam" id="PF24838">
    <property type="entry name" value="8xMP"/>
    <property type="match status" value="1"/>
</dbReference>
<dbReference type="EMBL" id="CBSD020000076">
    <property type="protein sequence ID" value="CDG76052.1"/>
    <property type="molecule type" value="Genomic_DNA"/>
</dbReference>
<keyword evidence="1" id="KW-0812">Transmembrane</keyword>
<keyword evidence="3" id="KW-1185">Reference proteome</keyword>
<dbReference type="Proteomes" id="UP000019193">
    <property type="component" value="Unassembled WGS sequence"/>
</dbReference>
<evidence type="ECO:0000313" key="3">
    <source>
        <dbReference type="Proteomes" id="UP000019193"/>
    </source>
</evidence>
<gene>
    <name evidence="2" type="ORF">ANICBIBUN_16542</name>
</gene>